<comment type="caution">
    <text evidence="10">The sequence shown here is derived from an EMBL/GenBank/DDBJ whole genome shotgun (WGS) entry which is preliminary data.</text>
</comment>
<keyword evidence="3" id="KW-0004">4Fe-4S</keyword>
<dbReference type="InterPro" id="IPR058240">
    <property type="entry name" value="rSAM_sf"/>
</dbReference>
<dbReference type="InterPro" id="IPR001989">
    <property type="entry name" value="Radical_activat_CS"/>
</dbReference>
<dbReference type="GO" id="GO:0016491">
    <property type="term" value="F:oxidoreductase activity"/>
    <property type="evidence" value="ECO:0007669"/>
    <property type="project" value="UniProtKB-KW"/>
</dbReference>
<dbReference type="Gene3D" id="3.20.20.70">
    <property type="entry name" value="Aldolase class I"/>
    <property type="match status" value="1"/>
</dbReference>
<dbReference type="PROSITE" id="PS01087">
    <property type="entry name" value="RADICAL_ACTIVATING"/>
    <property type="match status" value="1"/>
</dbReference>
<dbReference type="PIRSF" id="PIRSF000371">
    <property type="entry name" value="PFL_act_enz"/>
    <property type="match status" value="1"/>
</dbReference>
<dbReference type="InterPro" id="IPR012839">
    <property type="entry name" value="Organic_radical_activase"/>
</dbReference>
<feature type="domain" description="Radical SAM core" evidence="9">
    <location>
        <begin position="15"/>
        <end position="259"/>
    </location>
</feature>
<dbReference type="InterPro" id="IPR034457">
    <property type="entry name" value="Organic_radical-activating"/>
</dbReference>
<gene>
    <name evidence="10" type="ORF">ACFQHW_04390</name>
</gene>
<keyword evidence="4" id="KW-0949">S-adenosyl-L-methionine</keyword>
<accession>A0ABW1UP62</accession>
<evidence type="ECO:0000256" key="1">
    <source>
        <dbReference type="ARBA" id="ARBA00001966"/>
    </source>
</evidence>
<dbReference type="Proteomes" id="UP001596310">
    <property type="component" value="Unassembled WGS sequence"/>
</dbReference>
<dbReference type="PANTHER" id="PTHR30352:SF4">
    <property type="entry name" value="PYRUVATE FORMATE-LYASE 2-ACTIVATING ENZYME"/>
    <property type="match status" value="1"/>
</dbReference>
<keyword evidence="8" id="KW-0411">Iron-sulfur</keyword>
<dbReference type="SFLD" id="SFLDG01066">
    <property type="entry name" value="organic_radical-activating_enz"/>
    <property type="match status" value="1"/>
</dbReference>
<evidence type="ECO:0000256" key="4">
    <source>
        <dbReference type="ARBA" id="ARBA00022691"/>
    </source>
</evidence>
<evidence type="ECO:0000256" key="5">
    <source>
        <dbReference type="ARBA" id="ARBA00022723"/>
    </source>
</evidence>
<keyword evidence="11" id="KW-1185">Reference proteome</keyword>
<keyword evidence="5" id="KW-0479">Metal-binding</keyword>
<comment type="similarity">
    <text evidence="2">Belongs to the organic radical-activating enzymes family.</text>
</comment>
<evidence type="ECO:0000256" key="6">
    <source>
        <dbReference type="ARBA" id="ARBA00023002"/>
    </source>
</evidence>
<dbReference type="Pfam" id="PF04055">
    <property type="entry name" value="Radical_SAM"/>
    <property type="match status" value="1"/>
</dbReference>
<evidence type="ECO:0000256" key="3">
    <source>
        <dbReference type="ARBA" id="ARBA00022485"/>
    </source>
</evidence>
<evidence type="ECO:0000256" key="2">
    <source>
        <dbReference type="ARBA" id="ARBA00009777"/>
    </source>
</evidence>
<proteinExistence type="inferred from homology"/>
<evidence type="ECO:0000256" key="8">
    <source>
        <dbReference type="ARBA" id="ARBA00023014"/>
    </source>
</evidence>
<dbReference type="PANTHER" id="PTHR30352">
    <property type="entry name" value="PYRUVATE FORMATE-LYASE-ACTIVATING ENZYME"/>
    <property type="match status" value="1"/>
</dbReference>
<evidence type="ECO:0000313" key="11">
    <source>
        <dbReference type="Proteomes" id="UP001596310"/>
    </source>
</evidence>
<dbReference type="InterPro" id="IPR007197">
    <property type="entry name" value="rSAM"/>
</dbReference>
<keyword evidence="6 10" id="KW-0560">Oxidoreductase</keyword>
<comment type="cofactor">
    <cofactor evidence="1">
        <name>[4Fe-4S] cluster</name>
        <dbReference type="ChEBI" id="CHEBI:49883"/>
    </cofactor>
</comment>
<evidence type="ECO:0000259" key="9">
    <source>
        <dbReference type="PROSITE" id="PS51918"/>
    </source>
</evidence>
<evidence type="ECO:0000313" key="10">
    <source>
        <dbReference type="EMBL" id="MFC6314806.1"/>
    </source>
</evidence>
<dbReference type="SUPFAM" id="SSF102114">
    <property type="entry name" value="Radical SAM enzymes"/>
    <property type="match status" value="1"/>
</dbReference>
<dbReference type="NCBIfam" id="TIGR02494">
    <property type="entry name" value="PFLE_PFLC"/>
    <property type="match status" value="1"/>
</dbReference>
<reference evidence="11" key="1">
    <citation type="journal article" date="2019" name="Int. J. Syst. Evol. Microbiol.">
        <title>The Global Catalogue of Microorganisms (GCM) 10K type strain sequencing project: providing services to taxonomists for standard genome sequencing and annotation.</title>
        <authorList>
            <consortium name="The Broad Institute Genomics Platform"/>
            <consortium name="The Broad Institute Genome Sequencing Center for Infectious Disease"/>
            <person name="Wu L."/>
            <person name="Ma J."/>
        </authorList>
    </citation>
    <scope>NUCLEOTIDE SEQUENCE [LARGE SCALE GENOMIC DNA]</scope>
    <source>
        <strain evidence="11">CCM 8897</strain>
    </source>
</reference>
<dbReference type="RefSeq" id="WP_125601804.1">
    <property type="nucleotide sequence ID" value="NZ_JBHSSM010000014.1"/>
</dbReference>
<dbReference type="SFLD" id="SFLDS00029">
    <property type="entry name" value="Radical_SAM"/>
    <property type="match status" value="1"/>
</dbReference>
<dbReference type="EMBL" id="JBHSSM010000014">
    <property type="protein sequence ID" value="MFC6314806.1"/>
    <property type="molecule type" value="Genomic_DNA"/>
</dbReference>
<dbReference type="PROSITE" id="PS51918">
    <property type="entry name" value="RADICAL_SAM"/>
    <property type="match status" value="1"/>
</dbReference>
<dbReference type="InterPro" id="IPR013785">
    <property type="entry name" value="Aldolase_TIM"/>
</dbReference>
<sequence length="259" mass="29250">MQQPLIFNVQKFSTHDGPGIRTTIFFKGCPIRCQWCHNAESQKFTAERMLDKNGVPQLIGRTYEIDELVKLVAQDQLFYDQSGGGVTFSGGEVMAQPLPYLLALAQGIKRRGIHLAIDTCGVVPQKNLAAILPYADLFLYDLKFIDSQLHQRYTGAGNEKVLDNLKFLSDQGAVIDLRLILLKDLNDTEEMLQRTLAWVQENQIRIARVSLLPYHDFGRDKYRKLGRECTQNFAVPTDERLAAIKAAWEQRGVPVKIGG</sequence>
<name>A0ABW1UP62_9LACO</name>
<keyword evidence="7" id="KW-0408">Iron</keyword>
<dbReference type="EC" id="1.97.1.-" evidence="10"/>
<organism evidence="10 11">
    <name type="scientific">Lapidilactobacillus achengensis</name>
    <dbReference type="NCBI Taxonomy" id="2486000"/>
    <lineage>
        <taxon>Bacteria</taxon>
        <taxon>Bacillati</taxon>
        <taxon>Bacillota</taxon>
        <taxon>Bacilli</taxon>
        <taxon>Lactobacillales</taxon>
        <taxon>Lactobacillaceae</taxon>
        <taxon>Lapidilactobacillus</taxon>
    </lineage>
</organism>
<dbReference type="CDD" id="cd01335">
    <property type="entry name" value="Radical_SAM"/>
    <property type="match status" value="1"/>
</dbReference>
<evidence type="ECO:0000256" key="7">
    <source>
        <dbReference type="ARBA" id="ARBA00023004"/>
    </source>
</evidence>
<protein>
    <submittedName>
        <fullName evidence="10">Glycyl-radical enzyme activating protein</fullName>
        <ecNumber evidence="10">1.97.1.-</ecNumber>
    </submittedName>
</protein>